<dbReference type="InterPro" id="IPR017441">
    <property type="entry name" value="Protein_kinase_ATP_BS"/>
</dbReference>
<evidence type="ECO:0000256" key="5">
    <source>
        <dbReference type="ARBA" id="ARBA00022777"/>
    </source>
</evidence>
<name>A0ABX6F1V4_KLUMA</name>
<dbReference type="Pfam" id="PF00069">
    <property type="entry name" value="Pkinase"/>
    <property type="match status" value="1"/>
</dbReference>
<dbReference type="Gene3D" id="3.30.310.80">
    <property type="entry name" value="Kinase associated domain 1, KA1"/>
    <property type="match status" value="1"/>
</dbReference>
<dbReference type="SMART" id="SM00220">
    <property type="entry name" value="S_TKc"/>
    <property type="match status" value="1"/>
</dbReference>
<evidence type="ECO:0000259" key="10">
    <source>
        <dbReference type="PROSITE" id="PS50011"/>
    </source>
</evidence>
<dbReference type="EMBL" id="CP015058">
    <property type="protein sequence ID" value="QGN16433.1"/>
    <property type="molecule type" value="Genomic_DNA"/>
</dbReference>
<evidence type="ECO:0000256" key="4">
    <source>
        <dbReference type="ARBA" id="ARBA00022741"/>
    </source>
</evidence>
<dbReference type="Gene3D" id="1.10.510.10">
    <property type="entry name" value="Transferase(Phosphotransferase) domain 1"/>
    <property type="match status" value="1"/>
</dbReference>
<evidence type="ECO:0000256" key="6">
    <source>
        <dbReference type="ARBA" id="ARBA00022840"/>
    </source>
</evidence>
<dbReference type="EC" id="2.7.11.1" evidence="1"/>
<keyword evidence="6 9" id="KW-0067">ATP-binding</keyword>
<proteinExistence type="predicted"/>
<dbReference type="Proteomes" id="UP000422736">
    <property type="component" value="Chromosome 5"/>
</dbReference>
<comment type="catalytic activity">
    <reaction evidence="7">
        <text>L-threonyl-[protein] + ATP = O-phospho-L-threonyl-[protein] + ADP + H(+)</text>
        <dbReference type="Rhea" id="RHEA:46608"/>
        <dbReference type="Rhea" id="RHEA-COMP:11060"/>
        <dbReference type="Rhea" id="RHEA-COMP:11605"/>
        <dbReference type="ChEBI" id="CHEBI:15378"/>
        <dbReference type="ChEBI" id="CHEBI:30013"/>
        <dbReference type="ChEBI" id="CHEBI:30616"/>
        <dbReference type="ChEBI" id="CHEBI:61977"/>
        <dbReference type="ChEBI" id="CHEBI:456216"/>
        <dbReference type="EC" id="2.7.11.1"/>
    </reaction>
</comment>
<organism evidence="11 12">
    <name type="scientific">Kluyveromyces marxianus</name>
    <name type="common">Yeast</name>
    <name type="synonym">Candida kefyr</name>
    <dbReference type="NCBI Taxonomy" id="4911"/>
    <lineage>
        <taxon>Eukaryota</taxon>
        <taxon>Fungi</taxon>
        <taxon>Dikarya</taxon>
        <taxon>Ascomycota</taxon>
        <taxon>Saccharomycotina</taxon>
        <taxon>Saccharomycetes</taxon>
        <taxon>Saccharomycetales</taxon>
        <taxon>Saccharomycetaceae</taxon>
        <taxon>Kluyveromyces</taxon>
    </lineage>
</organism>
<evidence type="ECO:0000256" key="2">
    <source>
        <dbReference type="ARBA" id="ARBA00022527"/>
    </source>
</evidence>
<keyword evidence="3" id="KW-0808">Transferase</keyword>
<protein>
    <recommendedName>
        <fullName evidence="1">non-specific serine/threonine protein kinase</fullName>
        <ecNumber evidence="1">2.7.11.1</ecNumber>
    </recommendedName>
</protein>
<dbReference type="PROSITE" id="PS00108">
    <property type="entry name" value="PROTEIN_KINASE_ST"/>
    <property type="match status" value="1"/>
</dbReference>
<dbReference type="SUPFAM" id="SSF56112">
    <property type="entry name" value="Protein kinase-like (PK-like)"/>
    <property type="match status" value="1"/>
</dbReference>
<evidence type="ECO:0000256" key="1">
    <source>
        <dbReference type="ARBA" id="ARBA00012513"/>
    </source>
</evidence>
<dbReference type="InterPro" id="IPR000719">
    <property type="entry name" value="Prot_kinase_dom"/>
</dbReference>
<evidence type="ECO:0000256" key="3">
    <source>
        <dbReference type="ARBA" id="ARBA00022679"/>
    </source>
</evidence>
<dbReference type="PANTHER" id="PTHR43895">
    <property type="entry name" value="CALCIUM/CALMODULIN-DEPENDENT PROTEIN KINASE KINASE-RELATED"/>
    <property type="match status" value="1"/>
</dbReference>
<evidence type="ECO:0000256" key="9">
    <source>
        <dbReference type="PROSITE-ProRule" id="PRU10141"/>
    </source>
</evidence>
<keyword evidence="12" id="KW-1185">Reference proteome</keyword>
<comment type="catalytic activity">
    <reaction evidence="8">
        <text>L-seryl-[protein] + ATP = O-phospho-L-seryl-[protein] + ADP + H(+)</text>
        <dbReference type="Rhea" id="RHEA:17989"/>
        <dbReference type="Rhea" id="RHEA-COMP:9863"/>
        <dbReference type="Rhea" id="RHEA-COMP:11604"/>
        <dbReference type="ChEBI" id="CHEBI:15378"/>
        <dbReference type="ChEBI" id="CHEBI:29999"/>
        <dbReference type="ChEBI" id="CHEBI:30616"/>
        <dbReference type="ChEBI" id="CHEBI:83421"/>
        <dbReference type="ChEBI" id="CHEBI:456216"/>
        <dbReference type="EC" id="2.7.11.1"/>
    </reaction>
</comment>
<feature type="domain" description="Protein kinase" evidence="10">
    <location>
        <begin position="15"/>
        <end position="280"/>
    </location>
</feature>
<evidence type="ECO:0000256" key="8">
    <source>
        <dbReference type="ARBA" id="ARBA00048679"/>
    </source>
</evidence>
<evidence type="ECO:0000256" key="7">
    <source>
        <dbReference type="ARBA" id="ARBA00047899"/>
    </source>
</evidence>
<keyword evidence="4 9" id="KW-0547">Nucleotide-binding</keyword>
<accession>A0ABX6F1V4</accession>
<sequence length="521" mass="59121">MNFSQIAQLPEIEGVRLGSTVGKGSFAFVKEASLVVDPTTLIAVKFVHLPTCEKQGMSQNDVLKEVKMHSRCSAHENVLKVIDCSISEPFLWIAMELAEGGDLFDKIEPDIGVASEVAQFYYKQLVNAITYLHETCGVAHRDIKPENILLDRYGNLKLADFGLASLFKRKDGTKRISRDQRGSLPYMAPEIIYCDGYYADITDVWSIGILLFVLLTGETPWELPHEDDLTFRSFIKGQGKISQGSWLKIDLVQLNLLRKILQPDPEKRASLSTLRNHVWYQTKSRFADENGLCKNPSLLAEKLISRLQVSLSEHEYISSTNDMPSKDKQRIASTQPLDNDFAYIDIISTDIHNGLSATQKIISNDSNSSTRERFSTTQNTFLTQNIQDDLASLQFNISTSKPIPNFSSNKLTKFFSTDDIEVILAELENALVAHGVRVSQNLYENLLELQRANNKTSLYPIFIQVKTFDRNRLPLTGALAIMQLDDNLKSITFERKRGDPLEWRRFFKKITIFCRDIVYVN</sequence>
<keyword evidence="2" id="KW-0723">Serine/threonine-protein kinase</keyword>
<dbReference type="PANTHER" id="PTHR43895:SF32">
    <property type="entry name" value="SERINE_THREONINE-PROTEIN KINASE CHK1"/>
    <property type="match status" value="1"/>
</dbReference>
<reference evidence="11 12" key="1">
    <citation type="submission" date="2016-03" db="EMBL/GenBank/DDBJ databases">
        <title>How can Kluyveromyces marxianus grow so fast - potential evolutionary course in Saccharomyces Complex revealed by comparative genomics.</title>
        <authorList>
            <person name="Mo W."/>
            <person name="Lu W."/>
            <person name="Yang X."/>
            <person name="Qi J."/>
            <person name="Lv H."/>
        </authorList>
    </citation>
    <scope>NUCLEOTIDE SEQUENCE [LARGE SCALE GENOMIC DNA]</scope>
    <source>
        <strain evidence="11 12">FIM1</strain>
    </source>
</reference>
<reference evidence="11 12" key="2">
    <citation type="submission" date="2019-11" db="EMBL/GenBank/DDBJ databases">
        <authorList>
            <person name="Lu H."/>
        </authorList>
    </citation>
    <scope>NUCLEOTIDE SEQUENCE [LARGE SCALE GENOMIC DNA]</scope>
    <source>
        <strain evidence="11 12">FIM1</strain>
    </source>
</reference>
<dbReference type="InterPro" id="IPR011009">
    <property type="entry name" value="Kinase-like_dom_sf"/>
</dbReference>
<evidence type="ECO:0000313" key="11">
    <source>
        <dbReference type="EMBL" id="QGN16433.1"/>
    </source>
</evidence>
<keyword evidence="5 11" id="KW-0418">Kinase</keyword>
<evidence type="ECO:0000313" key="12">
    <source>
        <dbReference type="Proteomes" id="UP000422736"/>
    </source>
</evidence>
<dbReference type="PROSITE" id="PS00107">
    <property type="entry name" value="PROTEIN_KINASE_ATP"/>
    <property type="match status" value="1"/>
</dbReference>
<dbReference type="GO" id="GO:0016301">
    <property type="term" value="F:kinase activity"/>
    <property type="evidence" value="ECO:0007669"/>
    <property type="project" value="UniProtKB-KW"/>
</dbReference>
<dbReference type="InterPro" id="IPR008271">
    <property type="entry name" value="Ser/Thr_kinase_AS"/>
</dbReference>
<gene>
    <name evidence="11" type="primary">CHK1</name>
    <name evidence="11" type="ORF">FIM1_3146</name>
</gene>
<dbReference type="PROSITE" id="PS50011">
    <property type="entry name" value="PROTEIN_KINASE_DOM"/>
    <property type="match status" value="1"/>
</dbReference>
<feature type="binding site" evidence="9">
    <location>
        <position position="45"/>
    </location>
    <ligand>
        <name>ATP</name>
        <dbReference type="ChEBI" id="CHEBI:30616"/>
    </ligand>
</feature>